<dbReference type="OMA" id="LVVCESH"/>
<gene>
    <name evidence="1" type="primary">NDAI0A00810</name>
    <name evidence="1" type="ordered locus">NDAI_0A00810</name>
</gene>
<dbReference type="HOGENOM" id="CLU_338632_0_0_1"/>
<accession>G0W351</accession>
<proteinExistence type="predicted"/>
<dbReference type="KEGG" id="ndi:NDAI_0A00810"/>
<dbReference type="Proteomes" id="UP000000689">
    <property type="component" value="Chromosome 1"/>
</dbReference>
<reference evidence="1 2" key="1">
    <citation type="journal article" date="2011" name="Proc. Natl. Acad. Sci. U.S.A.">
        <title>Evolutionary erosion of yeast sex chromosomes by mating-type switching accidents.</title>
        <authorList>
            <person name="Gordon J.L."/>
            <person name="Armisen D."/>
            <person name="Proux-Wera E."/>
            <person name="Oheigeartaigh S.S."/>
            <person name="Byrne K.P."/>
            <person name="Wolfe K.H."/>
        </authorList>
    </citation>
    <scope>NUCLEOTIDE SEQUENCE [LARGE SCALE GENOMIC DNA]</scope>
    <source>
        <strain evidence="2">ATCC 10597 / BCRC 20456 / CBS 421 / NBRC 0211 / NRRL Y-12639</strain>
    </source>
</reference>
<keyword evidence="2" id="KW-1185">Reference proteome</keyword>
<evidence type="ECO:0000313" key="1">
    <source>
        <dbReference type="EMBL" id="CCD22239.1"/>
    </source>
</evidence>
<name>G0W351_NAUDC</name>
<sequence>MMSKIDAIRKKEADHIIRLKQLHSYCQEFCNSDTGSKLDPLMKCYEQLNKVVHSLDIIISKHDSIYDTLHNNTNFVGLLNWFFNDTELLNEYNNILLELSKLILHPELIIFRSTPYSSLLKSTFGTYSYLKNTAENEPFDSSRLLSVIEAFEYQFQSRYTIANKSIIKLDKVHDLLSFSSTLIPSPLTDFNSFKRRTFFKLDLRKCKYHDTLVEVLQLTNGQLAVFKINSGELPFSSNLSVNLLQELCNDNFKLLDLGKKLLFSTLKQGDFEIINYLKSGIEIQTSTGNNTVLKLTCLDVVQWETYWKSIFEKLFGPESSIIDNYGNKKALSPSKIYSNPISNTLLHKKNHADSNADGNAGFKSKLGKLEGLKTNNNTTIGIAINIPTRPLLPTNNYSTASLPKSNKGFSLHRSKPLQSPLSSLTDLVNETTSAFSSSEYIAAENKNETNQNHTSLSHKESETSLKTIESLTCKELIDLDRSMMIGMSPSSKLSPSIEEYNFVSNDFTLNRVPSITEHNVEESDLESIMSESENVDTSSTFNPSADVYKPTLTRKTSNSILSLFKSRNKKNLTIDTSSNFSSTSLFDPETPTPSSAKEIRFCSTVQDSFNISSYIDINDYSSIFELEQIKISCWNSQFWEQISKSPLQLTFLSSRIKKEAFLLIHKENQLDESHLLSHLDMDITASMATAQDIQIRIPSKNLITSILKDREPILTIRSSETERLLNVLNHCRKGDLPTSLTASTTLRTLSTTTSSLMTSRVSRSVTLQSDLTDLGSENGKSIRSQLLLSTIKVKLHHRDDEGLWRMKLLGHADIYSQELNNIPLGIKISLTAVSKQGDSEDVVVFDSALNDIKRLGRTGILFNKTQFGDRLLEFTNRLVTEEVYRLILPL</sequence>
<dbReference type="eggNOG" id="ENOG502QTEC">
    <property type="taxonomic scope" value="Eukaryota"/>
</dbReference>
<dbReference type="EMBL" id="HE580267">
    <property type="protein sequence ID" value="CCD22239.1"/>
    <property type="molecule type" value="Genomic_DNA"/>
</dbReference>
<organism evidence="1 2">
    <name type="scientific">Naumovozyma dairenensis (strain ATCC 10597 / BCRC 20456 / CBS 421 / NBRC 0211 / NRRL Y-12639)</name>
    <name type="common">Saccharomyces dairenensis</name>
    <dbReference type="NCBI Taxonomy" id="1071378"/>
    <lineage>
        <taxon>Eukaryota</taxon>
        <taxon>Fungi</taxon>
        <taxon>Dikarya</taxon>
        <taxon>Ascomycota</taxon>
        <taxon>Saccharomycotina</taxon>
        <taxon>Saccharomycetes</taxon>
        <taxon>Saccharomycetales</taxon>
        <taxon>Saccharomycetaceae</taxon>
        <taxon>Naumovozyma</taxon>
    </lineage>
</organism>
<dbReference type="STRING" id="1071378.G0W351"/>
<dbReference type="AlphaFoldDB" id="G0W351"/>
<dbReference type="RefSeq" id="XP_003667482.1">
    <property type="nucleotide sequence ID" value="XM_003667434.1"/>
</dbReference>
<protein>
    <submittedName>
        <fullName evidence="1">Uncharacterized protein</fullName>
    </submittedName>
</protein>
<evidence type="ECO:0000313" key="2">
    <source>
        <dbReference type="Proteomes" id="UP000000689"/>
    </source>
</evidence>
<dbReference type="OrthoDB" id="4035999at2759"/>
<dbReference type="GeneID" id="11495300"/>